<gene>
    <name evidence="2" type="ORF">T459_30994</name>
</gene>
<dbReference type="InterPro" id="IPR035441">
    <property type="entry name" value="TFIIS/LEDGF_dom_sf"/>
</dbReference>
<dbReference type="PANTHER" id="PTHR47292">
    <property type="entry name" value="TRANSCRIPTION ELONGATION FACTOR (TFIIS) FAMILY PROTEIN-RELATED"/>
    <property type="match status" value="1"/>
</dbReference>
<feature type="region of interest" description="Disordered" evidence="1">
    <location>
        <begin position="768"/>
        <end position="789"/>
    </location>
</feature>
<dbReference type="Gramene" id="PHT66569">
    <property type="protein sequence ID" value="PHT66569"/>
    <property type="gene ID" value="T459_30994"/>
</dbReference>
<name>A0A1U8F323_CAPAN</name>
<feature type="compositionally biased region" description="Polar residues" evidence="1">
    <location>
        <begin position="341"/>
        <end position="357"/>
    </location>
</feature>
<dbReference type="OrthoDB" id="1595674at2759"/>
<dbReference type="Proteomes" id="UP000222542">
    <property type="component" value="Unassembled WGS sequence"/>
</dbReference>
<feature type="region of interest" description="Disordered" evidence="1">
    <location>
        <begin position="661"/>
        <end position="689"/>
    </location>
</feature>
<dbReference type="EMBL" id="AYRZ02000012">
    <property type="protein sequence ID" value="PHT66569.1"/>
    <property type="molecule type" value="Genomic_DNA"/>
</dbReference>
<feature type="compositionally biased region" description="Basic and acidic residues" evidence="1">
    <location>
        <begin position="525"/>
        <end position="535"/>
    </location>
</feature>
<feature type="compositionally biased region" description="Acidic residues" evidence="1">
    <location>
        <begin position="463"/>
        <end position="474"/>
    </location>
</feature>
<dbReference type="STRING" id="4072.A0A1U8F323"/>
<proteinExistence type="predicted"/>
<dbReference type="SUPFAM" id="SSF47676">
    <property type="entry name" value="Conserved domain common to transcription factors TFIIS, elongin A, CRSP70"/>
    <property type="match status" value="1"/>
</dbReference>
<reference evidence="2 3" key="1">
    <citation type="journal article" date="2014" name="Nat. Genet.">
        <title>Genome sequence of the hot pepper provides insights into the evolution of pungency in Capsicum species.</title>
        <authorList>
            <person name="Kim S."/>
            <person name="Park M."/>
            <person name="Yeom S.I."/>
            <person name="Kim Y.M."/>
            <person name="Lee J.M."/>
            <person name="Lee H.A."/>
            <person name="Seo E."/>
            <person name="Choi J."/>
            <person name="Cheong K."/>
            <person name="Kim K.T."/>
            <person name="Jung K."/>
            <person name="Lee G.W."/>
            <person name="Oh S.K."/>
            <person name="Bae C."/>
            <person name="Kim S.B."/>
            <person name="Lee H.Y."/>
            <person name="Kim S.Y."/>
            <person name="Kim M.S."/>
            <person name="Kang B.C."/>
            <person name="Jo Y.D."/>
            <person name="Yang H.B."/>
            <person name="Jeong H.J."/>
            <person name="Kang W.H."/>
            <person name="Kwon J.K."/>
            <person name="Shin C."/>
            <person name="Lim J.Y."/>
            <person name="Park J.H."/>
            <person name="Huh J.H."/>
            <person name="Kim J.S."/>
            <person name="Kim B.D."/>
            <person name="Cohen O."/>
            <person name="Paran I."/>
            <person name="Suh M.C."/>
            <person name="Lee S.B."/>
            <person name="Kim Y.K."/>
            <person name="Shin Y."/>
            <person name="Noh S.J."/>
            <person name="Park J."/>
            <person name="Seo Y.S."/>
            <person name="Kwon S.Y."/>
            <person name="Kim H.A."/>
            <person name="Park J.M."/>
            <person name="Kim H.J."/>
            <person name="Choi S.B."/>
            <person name="Bosland P.W."/>
            <person name="Reeves G."/>
            <person name="Jo S.H."/>
            <person name="Lee B.W."/>
            <person name="Cho H.T."/>
            <person name="Choi H.S."/>
            <person name="Lee M.S."/>
            <person name="Yu Y."/>
            <person name="Do Choi Y."/>
            <person name="Park B.S."/>
            <person name="van Deynze A."/>
            <person name="Ashrafi H."/>
            <person name="Hill T."/>
            <person name="Kim W.T."/>
            <person name="Pai H.S."/>
            <person name="Ahn H.K."/>
            <person name="Yeam I."/>
            <person name="Giovannoni J.J."/>
            <person name="Rose J.K."/>
            <person name="Sorensen I."/>
            <person name="Lee S.J."/>
            <person name="Kim R.W."/>
            <person name="Choi I.Y."/>
            <person name="Choi B.S."/>
            <person name="Lim J.S."/>
            <person name="Lee Y.H."/>
            <person name="Choi D."/>
        </authorList>
    </citation>
    <scope>NUCLEOTIDE SEQUENCE [LARGE SCALE GENOMIC DNA]</scope>
    <source>
        <strain evidence="3">cv. CM334</strain>
    </source>
</reference>
<dbReference type="KEGG" id="cann:107850499"/>
<feature type="region of interest" description="Disordered" evidence="1">
    <location>
        <begin position="987"/>
        <end position="1024"/>
    </location>
</feature>
<dbReference type="Gene3D" id="1.20.930.10">
    <property type="entry name" value="Conserved domain common to transcription factors TFIIS, elongin A, CRSP70"/>
    <property type="match status" value="1"/>
</dbReference>
<evidence type="ECO:0000256" key="1">
    <source>
        <dbReference type="SAM" id="MobiDB-lite"/>
    </source>
</evidence>
<dbReference type="AlphaFoldDB" id="A0A1U8F323"/>
<keyword evidence="3" id="KW-1185">Reference proteome</keyword>
<evidence type="ECO:0000313" key="2">
    <source>
        <dbReference type="EMBL" id="PHT66569.1"/>
    </source>
</evidence>
<comment type="caution">
    <text evidence="2">The sequence shown here is derived from an EMBL/GenBank/DDBJ whole genome shotgun (WGS) entry which is preliminary data.</text>
</comment>
<dbReference type="OMA" id="QNCGEDI"/>
<feature type="compositionally biased region" description="Basic and acidic residues" evidence="1">
    <location>
        <begin position="1007"/>
        <end position="1024"/>
    </location>
</feature>
<feature type="compositionally biased region" description="Polar residues" evidence="1">
    <location>
        <begin position="680"/>
        <end position="689"/>
    </location>
</feature>
<feature type="compositionally biased region" description="Polar residues" evidence="1">
    <location>
        <begin position="992"/>
        <end position="1003"/>
    </location>
</feature>
<accession>A0A1U8ETT5</accession>
<evidence type="ECO:0008006" key="4">
    <source>
        <dbReference type="Google" id="ProtNLM"/>
    </source>
</evidence>
<feature type="compositionally biased region" description="Basic and acidic residues" evidence="1">
    <location>
        <begin position="367"/>
        <end position="462"/>
    </location>
</feature>
<feature type="region of interest" description="Disordered" evidence="1">
    <location>
        <begin position="180"/>
        <end position="200"/>
    </location>
</feature>
<protein>
    <recommendedName>
        <fullName evidence="4">TFIIS N-terminal domain-containing protein</fullName>
    </recommendedName>
</protein>
<feature type="region of interest" description="Disordered" evidence="1">
    <location>
        <begin position="524"/>
        <end position="544"/>
    </location>
</feature>
<dbReference type="PANTHER" id="PTHR47292:SF1">
    <property type="entry name" value="TRANSCRIPTION ELONGATION FACTOR (TFIIS) FAMILY PROTEIN"/>
    <property type="match status" value="1"/>
</dbReference>
<accession>A0A1U8F323</accession>
<feature type="compositionally biased region" description="Low complexity" evidence="1">
    <location>
        <begin position="772"/>
        <end position="785"/>
    </location>
</feature>
<evidence type="ECO:0000313" key="3">
    <source>
        <dbReference type="Proteomes" id="UP000222542"/>
    </source>
</evidence>
<sequence>MKLEDFFTLTEMSNGLTSPSRVQELVSLMQKERESVVKNAGETTKQWSAVARTIAATENKECLELFIQLDGLSFIQSWLKDALRFGSETAECFVDESICHSIDYLLRAVERLHVDDKKSVSSGIWQTVKSLLGHSSSKVQERAKALFDSWDTGKDNCMVSVGTEKVQASIDDGTRDAGNLVGENGLSEPSPVEGGCGEEKSEEHVGNNAILSSRSDIHQSRVGDTATSNQTLEHTHMKDAFLGSSLSNSVTEDHKVEQPTHHAECANDAIDMPNMCASIATGPGAVDEQADVPVPDSINHIKEVRSADKFNTEVSKSLEDRTISLITDVREALDAVAGSDLQKQTDVSNESNCSGKSSLGDASVADPVEKTLADDSRPENHYSSKIVLEGKESRNCNDDILQDSDKYNPEHPIDSVVGRADKHTSDNSEDKHTSDNSEDKHTSDNSEDKHTSDNSEDKHTSDNSEDDIENESEFQEAGKGSRDSDVFGKTSDIDFDYGIMDPLELARQVAIEVEREVQSCSSSDKIVESKVHEPGSPDSISGKQCEKRFECPNMEVSRGIAPLTEPSLDNSEARPCNGTMELESSQVVDATLDLETNAEKGLCGFDLNLEVCSDDVDSPVNPISTSVSVVSASRAAAAPGVPSTPLQFEGTLGWKGSAATSAFRPASPRRIPAGEKAVSSGGNDSSSKQMQCFRGIDLNVSESGDDRAADLFPEKKVSLSSALPLGKSSPEDSSRKSEMLEWDLNCASEEDEAPSDWRMEGTLLSLRNGHLSQSPSSSSSSKQPSLRNFDLNDQSSFLNDFSNLNNFKKPSQNLNASGGIKSRDSVVTIMGMKVEVNRKDSAAQPFPFPNGRVAENAVEHNVARGGGVLGMGSPFQYTPLPAFGYSGIAPVPPMAFSSSMYGPSGHIPYMVDSRGAPVVPQIGGSASAMPPSFSQQPFILNMGSPPVPNGVWPSRSTLDLDTGLVLDRGNKDVVGLRPFFDQGQARPMNEPFSFSLQPSTSLSIGGKRKEPDGGWEPHHPPPWK</sequence>
<organism evidence="2 3">
    <name type="scientific">Capsicum annuum</name>
    <name type="common">Capsicum pepper</name>
    <dbReference type="NCBI Taxonomy" id="4072"/>
    <lineage>
        <taxon>Eukaryota</taxon>
        <taxon>Viridiplantae</taxon>
        <taxon>Streptophyta</taxon>
        <taxon>Embryophyta</taxon>
        <taxon>Tracheophyta</taxon>
        <taxon>Spermatophyta</taxon>
        <taxon>Magnoliopsida</taxon>
        <taxon>eudicotyledons</taxon>
        <taxon>Gunneridae</taxon>
        <taxon>Pentapetalae</taxon>
        <taxon>asterids</taxon>
        <taxon>lamiids</taxon>
        <taxon>Solanales</taxon>
        <taxon>Solanaceae</taxon>
        <taxon>Solanoideae</taxon>
        <taxon>Capsiceae</taxon>
        <taxon>Capsicum</taxon>
    </lineage>
</organism>
<reference evidence="2 3" key="2">
    <citation type="journal article" date="2017" name="Genome Biol.">
        <title>New reference genome sequences of hot pepper reveal the massive evolution of plant disease-resistance genes by retroduplication.</title>
        <authorList>
            <person name="Kim S."/>
            <person name="Park J."/>
            <person name="Yeom S.I."/>
            <person name="Kim Y.M."/>
            <person name="Seo E."/>
            <person name="Kim K.T."/>
            <person name="Kim M.S."/>
            <person name="Lee J.M."/>
            <person name="Cheong K."/>
            <person name="Shin H.S."/>
            <person name="Kim S.B."/>
            <person name="Han K."/>
            <person name="Lee J."/>
            <person name="Park M."/>
            <person name="Lee H.A."/>
            <person name="Lee H.Y."/>
            <person name="Lee Y."/>
            <person name="Oh S."/>
            <person name="Lee J.H."/>
            <person name="Choi E."/>
            <person name="Choi E."/>
            <person name="Lee S.E."/>
            <person name="Jeon J."/>
            <person name="Kim H."/>
            <person name="Choi G."/>
            <person name="Song H."/>
            <person name="Lee J."/>
            <person name="Lee S.C."/>
            <person name="Kwon J.K."/>
            <person name="Lee H.Y."/>
            <person name="Koo N."/>
            <person name="Hong Y."/>
            <person name="Kim R.W."/>
            <person name="Kang W.H."/>
            <person name="Huh J.H."/>
            <person name="Kang B.C."/>
            <person name="Yang T.J."/>
            <person name="Lee Y.H."/>
            <person name="Bennetzen J.L."/>
            <person name="Choi D."/>
        </authorList>
    </citation>
    <scope>NUCLEOTIDE SEQUENCE [LARGE SCALE GENOMIC DNA]</scope>
    <source>
        <strain evidence="3">cv. CM334</strain>
    </source>
</reference>
<feature type="region of interest" description="Disordered" evidence="1">
    <location>
        <begin position="340"/>
        <end position="493"/>
    </location>
</feature>